<feature type="compositionally biased region" description="Basic residues" evidence="1">
    <location>
        <begin position="417"/>
        <end position="429"/>
    </location>
</feature>
<accession>G0U5E3</accession>
<dbReference type="VEuPathDB" id="TriTrypDB:TvY486_1001450"/>
<feature type="transmembrane region" description="Helical" evidence="2">
    <location>
        <begin position="21"/>
        <end position="42"/>
    </location>
</feature>
<dbReference type="PROSITE" id="PS00108">
    <property type="entry name" value="PROTEIN_KINASE_ST"/>
    <property type="match status" value="1"/>
</dbReference>
<dbReference type="InterPro" id="IPR008271">
    <property type="entry name" value="Ser/Thr_kinase_AS"/>
</dbReference>
<dbReference type="Pfam" id="PF07714">
    <property type="entry name" value="PK_Tyr_Ser-Thr"/>
    <property type="match status" value="1"/>
</dbReference>
<dbReference type="GO" id="GO:0005524">
    <property type="term" value="F:ATP binding"/>
    <property type="evidence" value="ECO:0007669"/>
    <property type="project" value="InterPro"/>
</dbReference>
<dbReference type="InterPro" id="IPR001245">
    <property type="entry name" value="Ser-Thr/Tyr_kinase_cat_dom"/>
</dbReference>
<reference evidence="4" key="1">
    <citation type="journal article" date="2012" name="Proc. Natl. Acad. Sci. U.S.A.">
        <title>Antigenic diversity is generated by distinct evolutionary mechanisms in African trypanosome species.</title>
        <authorList>
            <person name="Jackson A.P."/>
            <person name="Berry A."/>
            <person name="Aslett M."/>
            <person name="Allison H.C."/>
            <person name="Burton P."/>
            <person name="Vavrova-Anderson J."/>
            <person name="Brown R."/>
            <person name="Browne H."/>
            <person name="Corton N."/>
            <person name="Hauser H."/>
            <person name="Gamble J."/>
            <person name="Gilderthorp R."/>
            <person name="Marcello L."/>
            <person name="McQuillan J."/>
            <person name="Otto T.D."/>
            <person name="Quail M.A."/>
            <person name="Sanders M.J."/>
            <person name="van Tonder A."/>
            <person name="Ginger M.L."/>
            <person name="Field M.C."/>
            <person name="Barry J.D."/>
            <person name="Hertz-Fowler C."/>
            <person name="Berriman M."/>
        </authorList>
    </citation>
    <scope>NUCLEOTIDE SEQUENCE</scope>
    <source>
        <strain evidence="4">Y486</strain>
    </source>
</reference>
<dbReference type="InterPro" id="IPR045269">
    <property type="entry name" value="Atg1-like"/>
</dbReference>
<gene>
    <name evidence="4" type="ORF">TVY486_1001450</name>
</gene>
<feature type="region of interest" description="Disordered" evidence="1">
    <location>
        <begin position="416"/>
        <end position="439"/>
    </location>
</feature>
<dbReference type="AlphaFoldDB" id="G0U5E3"/>
<proteinExistence type="predicted"/>
<dbReference type="Gene3D" id="1.10.510.10">
    <property type="entry name" value="Transferase(Phosphotransferase) domain 1"/>
    <property type="match status" value="2"/>
</dbReference>
<keyword evidence="2" id="KW-1133">Transmembrane helix</keyword>
<dbReference type="GO" id="GO:0010506">
    <property type="term" value="P:regulation of autophagy"/>
    <property type="evidence" value="ECO:0007669"/>
    <property type="project" value="InterPro"/>
</dbReference>
<dbReference type="InterPro" id="IPR000719">
    <property type="entry name" value="Prot_kinase_dom"/>
</dbReference>
<dbReference type="GO" id="GO:0004674">
    <property type="term" value="F:protein serine/threonine kinase activity"/>
    <property type="evidence" value="ECO:0007669"/>
    <property type="project" value="InterPro"/>
</dbReference>
<dbReference type="PROSITE" id="PS50011">
    <property type="entry name" value="PROTEIN_KINASE_DOM"/>
    <property type="match status" value="1"/>
</dbReference>
<name>G0U5E3_TRYVY</name>
<protein>
    <recommendedName>
        <fullName evidence="3">Protein kinase domain-containing protein</fullName>
    </recommendedName>
</protein>
<evidence type="ECO:0000256" key="2">
    <source>
        <dbReference type="SAM" id="Phobius"/>
    </source>
</evidence>
<evidence type="ECO:0000256" key="1">
    <source>
        <dbReference type="SAM" id="MobiDB-lite"/>
    </source>
</evidence>
<dbReference type="PANTHER" id="PTHR24348">
    <property type="entry name" value="SERINE/THREONINE-PROTEIN KINASE UNC-51-RELATED"/>
    <property type="match status" value="1"/>
</dbReference>
<keyword evidence="2" id="KW-0472">Membrane</keyword>
<organism evidence="4">
    <name type="scientific">Trypanosoma vivax (strain Y486)</name>
    <dbReference type="NCBI Taxonomy" id="1055687"/>
    <lineage>
        <taxon>Eukaryota</taxon>
        <taxon>Discoba</taxon>
        <taxon>Euglenozoa</taxon>
        <taxon>Kinetoplastea</taxon>
        <taxon>Metakinetoplastina</taxon>
        <taxon>Trypanosomatida</taxon>
        <taxon>Trypanosomatidae</taxon>
        <taxon>Trypanosoma</taxon>
        <taxon>Duttonella</taxon>
    </lineage>
</organism>
<dbReference type="EMBL" id="HE573026">
    <property type="protein sequence ID" value="CCC51091.1"/>
    <property type="molecule type" value="Genomic_DNA"/>
</dbReference>
<evidence type="ECO:0000313" key="4">
    <source>
        <dbReference type="EMBL" id="CCC51091.1"/>
    </source>
</evidence>
<sequence>MYVYVRIYDSNRRLRSPSICLHVFIYVYWYFISSILLFYTILNFFHCLDYGMSFNVVRRLAEGACADVFLVRLEKRVEQEQWDVADCNGFAALKLAKPGCEEVTLVEAIELRRANSHGSHPHIVPLLGYFISNNLPRGLVLEYCRGGSLGDYLKGGVSSHKHEGTALEGANRVREHVRDNCIWEARPRGSKRVSQTTGISIPVDVSWKFMMQILDALLFLESMQLWHHDLKPDNVLLTSSTITEASVKLSDFGFARRTPYSKLRCGGSSGGTAAGSPSFMSPERLRQFNAVTRGRFMSDTQGDYYHCSAPTVLSYCRSKAEVWAAGLIFFAMVCGHHIFHKAKSIKELIDAQTQVLSMVRCEKRLNEAGTAPVLSLLIRMLDPEPSSRPGLREVRNYLCFSGIIESCPIKLSARGGRQQHRVHVRRKANRSPPPSTPAKILVEKLPTRPLASAAGSARSPRVLGGGHMQTLHLKSLDEVAAPQSPIVLSAFNHMRETESCGRSSTVTPRVLPNKKTALLSVREVNVNRESWEVLNASQRCVPQEKPSVPSLAAYFTKFASGVLSGLTGRHP</sequence>
<keyword evidence="2" id="KW-0812">Transmembrane</keyword>
<dbReference type="SMART" id="SM00220">
    <property type="entry name" value="S_TKc"/>
    <property type="match status" value="1"/>
</dbReference>
<dbReference type="SUPFAM" id="SSF56112">
    <property type="entry name" value="Protein kinase-like (PK-like)"/>
    <property type="match status" value="1"/>
</dbReference>
<evidence type="ECO:0000259" key="3">
    <source>
        <dbReference type="PROSITE" id="PS50011"/>
    </source>
</evidence>
<dbReference type="InterPro" id="IPR011009">
    <property type="entry name" value="Kinase-like_dom_sf"/>
</dbReference>
<dbReference type="GO" id="GO:0005737">
    <property type="term" value="C:cytoplasm"/>
    <property type="evidence" value="ECO:0007669"/>
    <property type="project" value="TreeGrafter"/>
</dbReference>
<feature type="domain" description="Protein kinase" evidence="3">
    <location>
        <begin position="54"/>
        <end position="400"/>
    </location>
</feature>